<protein>
    <submittedName>
        <fullName evidence="1">Uncharacterized protein</fullName>
    </submittedName>
</protein>
<gene>
    <name evidence="1" type="ORF">NQ176_g8444</name>
</gene>
<evidence type="ECO:0000313" key="1">
    <source>
        <dbReference type="EMBL" id="KAJ2969886.1"/>
    </source>
</evidence>
<evidence type="ECO:0000313" key="2">
    <source>
        <dbReference type="Proteomes" id="UP001143910"/>
    </source>
</evidence>
<organism evidence="1 2">
    <name type="scientific">Zarea fungicola</name>
    <dbReference type="NCBI Taxonomy" id="93591"/>
    <lineage>
        <taxon>Eukaryota</taxon>
        <taxon>Fungi</taxon>
        <taxon>Dikarya</taxon>
        <taxon>Ascomycota</taxon>
        <taxon>Pezizomycotina</taxon>
        <taxon>Sordariomycetes</taxon>
        <taxon>Hypocreomycetidae</taxon>
        <taxon>Hypocreales</taxon>
        <taxon>Cordycipitaceae</taxon>
        <taxon>Zarea</taxon>
    </lineage>
</organism>
<reference evidence="1" key="1">
    <citation type="submission" date="2022-08" db="EMBL/GenBank/DDBJ databases">
        <title>Genome Sequence of Lecanicillium fungicola.</title>
        <authorList>
            <person name="Buettner E."/>
        </authorList>
    </citation>
    <scope>NUCLEOTIDE SEQUENCE</scope>
    <source>
        <strain evidence="1">Babe33</strain>
    </source>
</reference>
<dbReference type="Proteomes" id="UP001143910">
    <property type="component" value="Unassembled WGS sequence"/>
</dbReference>
<accession>A0ACC1MTD9</accession>
<dbReference type="EMBL" id="JANJQO010001650">
    <property type="protein sequence ID" value="KAJ2969886.1"/>
    <property type="molecule type" value="Genomic_DNA"/>
</dbReference>
<name>A0ACC1MTD9_9HYPO</name>
<sequence>MSGTKEKKTALVTGLCSSLDVQVELVKHWLGSFWLKLFSSDSLGFHVIATARRPDSISHLAKEGMTTITLDVTNQESIVACETEVRKVTNGHLDVLVNNAGVLTRGALADATFEHMTYIFNTNVFGVAAVVSAFLPQLIAAKGTIVNISSSSSVAPYPFKGMYAMTKAAINSYGRTLAIELSPFDVRVLTCPTGYLQTPLAQNGRDYVPAGSLYKALEGNMKLGIPSQMMPAPECARRIVQEVQKGHARVLGPFRFGGMAEWLWLGTTAHWASWLGESFIQHGVKRIFNWPEISRTLLGS</sequence>
<keyword evidence="2" id="KW-1185">Reference proteome</keyword>
<comment type="caution">
    <text evidence="1">The sequence shown here is derived from an EMBL/GenBank/DDBJ whole genome shotgun (WGS) entry which is preliminary data.</text>
</comment>
<proteinExistence type="predicted"/>